<dbReference type="KEGG" id="abq:ABAZ39_27255"/>
<dbReference type="Proteomes" id="UP000027186">
    <property type="component" value="Plasmid AbAZ39_p3"/>
</dbReference>
<protein>
    <submittedName>
        <fullName evidence="2">Uncharacterized protein</fullName>
    </submittedName>
</protein>
<accession>A0A060DXI5</accession>
<geneLocation type="plasmid" evidence="2 3">
    <name>AbAZ39_p3</name>
</geneLocation>
<evidence type="ECO:0000256" key="1">
    <source>
        <dbReference type="SAM" id="MobiDB-lite"/>
    </source>
</evidence>
<proteinExistence type="predicted"/>
<reference evidence="2 3" key="1">
    <citation type="journal article" date="2014" name="Genome Announc.">
        <title>Complete Genome Sequence of the Model Rhizosphere Strain Azospirillum brasilense Az39, Successfully Applied in Agriculture.</title>
        <authorList>
            <person name="Rivera D."/>
            <person name="Revale S."/>
            <person name="Molina R."/>
            <person name="Gualpa J."/>
            <person name="Puente M."/>
            <person name="Maroniche G."/>
            <person name="Paris G."/>
            <person name="Baker D."/>
            <person name="Clavijo B."/>
            <person name="McLay K."/>
            <person name="Spaepen S."/>
            <person name="Perticari A."/>
            <person name="Vazquez M."/>
            <person name="Wisniewski-Dye F."/>
            <person name="Watkins C."/>
            <person name="Martinez-Abarca F."/>
            <person name="Vanderleyden J."/>
            <person name="Cassan F."/>
        </authorList>
    </citation>
    <scope>NUCLEOTIDE SEQUENCE [LARGE SCALE GENOMIC DNA]</scope>
    <source>
        <strain evidence="2 3">Az39</strain>
        <plasmid evidence="2">AbAZ39_p3</plasmid>
    </source>
</reference>
<gene>
    <name evidence="2" type="ORF">ABAZ39_27255</name>
</gene>
<evidence type="ECO:0000313" key="3">
    <source>
        <dbReference type="Proteomes" id="UP000027186"/>
    </source>
</evidence>
<dbReference type="AlphaFoldDB" id="A0A060DXI5"/>
<keyword evidence="2" id="KW-0614">Plasmid</keyword>
<name>A0A060DXI5_9PROT</name>
<feature type="compositionally biased region" description="Low complexity" evidence="1">
    <location>
        <begin position="43"/>
        <end position="63"/>
    </location>
</feature>
<organism evidence="2 3">
    <name type="scientific">Azospirillum argentinense</name>
    <dbReference type="NCBI Taxonomy" id="2970906"/>
    <lineage>
        <taxon>Bacteria</taxon>
        <taxon>Pseudomonadati</taxon>
        <taxon>Pseudomonadota</taxon>
        <taxon>Alphaproteobacteria</taxon>
        <taxon>Rhodospirillales</taxon>
        <taxon>Azospirillaceae</taxon>
        <taxon>Azospirillum</taxon>
    </lineage>
</organism>
<feature type="region of interest" description="Disordered" evidence="1">
    <location>
        <begin position="41"/>
        <end position="76"/>
    </location>
</feature>
<evidence type="ECO:0000313" key="2">
    <source>
        <dbReference type="EMBL" id="AIB15569.1"/>
    </source>
</evidence>
<dbReference type="EMBL" id="CP007796">
    <property type="protein sequence ID" value="AIB15569.1"/>
    <property type="molecule type" value="Genomic_DNA"/>
</dbReference>
<sequence>MGTGVTASALRAGPGGRLAGRSVARCAESMPMSLVPRADRRTAATWATPSASARSTAAMPSAAEIDPTPRSASRRR</sequence>